<reference evidence="7" key="1">
    <citation type="submission" date="2023-02" db="EMBL/GenBank/DDBJ databases">
        <title>Nocardiopsis ansamitocini NBRC 112285.</title>
        <authorList>
            <person name="Ichikawa N."/>
            <person name="Sato H."/>
            <person name="Tonouchi N."/>
        </authorList>
    </citation>
    <scope>NUCLEOTIDE SEQUENCE</scope>
    <source>
        <strain evidence="7">NBRC 112285</strain>
    </source>
</reference>
<accession>A0A9W6P7K6</accession>
<dbReference type="SUPFAM" id="SSF53067">
    <property type="entry name" value="Actin-like ATPase domain"/>
    <property type="match status" value="2"/>
</dbReference>
<evidence type="ECO:0000259" key="5">
    <source>
        <dbReference type="Pfam" id="PF00370"/>
    </source>
</evidence>
<gene>
    <name evidence="7" type="ORF">Nans01_28730</name>
</gene>
<comment type="caution">
    <text evidence="7">The sequence shown here is derived from an EMBL/GenBank/DDBJ whole genome shotgun (WGS) entry which is preliminary data.</text>
</comment>
<dbReference type="InterPro" id="IPR018484">
    <property type="entry name" value="FGGY_N"/>
</dbReference>
<evidence type="ECO:0000256" key="3">
    <source>
        <dbReference type="ARBA" id="ARBA00022679"/>
    </source>
</evidence>
<dbReference type="InterPro" id="IPR018485">
    <property type="entry name" value="FGGY_C"/>
</dbReference>
<keyword evidence="2" id="KW-0859">Xylose metabolism</keyword>
<organism evidence="7 8">
    <name type="scientific">Nocardiopsis ansamitocini</name>
    <dbReference type="NCBI Taxonomy" id="1670832"/>
    <lineage>
        <taxon>Bacteria</taxon>
        <taxon>Bacillati</taxon>
        <taxon>Actinomycetota</taxon>
        <taxon>Actinomycetes</taxon>
        <taxon>Streptosporangiales</taxon>
        <taxon>Nocardiopsidaceae</taxon>
        <taxon>Nocardiopsis</taxon>
    </lineage>
</organism>
<dbReference type="RefSeq" id="WP_285759996.1">
    <property type="nucleotide sequence ID" value="NZ_BSQG01000004.1"/>
</dbReference>
<dbReference type="InterPro" id="IPR050406">
    <property type="entry name" value="FGGY_Carb_Kinase"/>
</dbReference>
<keyword evidence="8" id="KW-1185">Reference proteome</keyword>
<dbReference type="PANTHER" id="PTHR43095:SF5">
    <property type="entry name" value="XYLULOSE KINASE"/>
    <property type="match status" value="1"/>
</dbReference>
<dbReference type="AlphaFoldDB" id="A0A9W6P7K6"/>
<keyword evidence="3" id="KW-0808">Transferase</keyword>
<evidence type="ECO:0000256" key="1">
    <source>
        <dbReference type="ARBA" id="ARBA00009156"/>
    </source>
</evidence>
<dbReference type="Proteomes" id="UP001165092">
    <property type="component" value="Unassembled WGS sequence"/>
</dbReference>
<evidence type="ECO:0000313" key="8">
    <source>
        <dbReference type="Proteomes" id="UP001165092"/>
    </source>
</evidence>
<keyword evidence="4 7" id="KW-0418">Kinase</keyword>
<feature type="domain" description="Carbohydrate kinase FGGY N-terminal" evidence="5">
    <location>
        <begin position="6"/>
        <end position="243"/>
    </location>
</feature>
<evidence type="ECO:0000256" key="2">
    <source>
        <dbReference type="ARBA" id="ARBA00022629"/>
    </source>
</evidence>
<evidence type="ECO:0000256" key="4">
    <source>
        <dbReference type="ARBA" id="ARBA00022777"/>
    </source>
</evidence>
<comment type="similarity">
    <text evidence="1">Belongs to the FGGY kinase family.</text>
</comment>
<name>A0A9W6P7K6_9ACTN</name>
<proteinExistence type="inferred from homology"/>
<dbReference type="PIRSF" id="PIRSF000538">
    <property type="entry name" value="GlpK"/>
    <property type="match status" value="1"/>
</dbReference>
<dbReference type="EMBL" id="BSQG01000004">
    <property type="protein sequence ID" value="GLU48522.1"/>
    <property type="molecule type" value="Genomic_DNA"/>
</dbReference>
<dbReference type="Gene3D" id="3.30.420.40">
    <property type="match status" value="2"/>
</dbReference>
<dbReference type="Pfam" id="PF02782">
    <property type="entry name" value="FGGY_C"/>
    <property type="match status" value="1"/>
</dbReference>
<keyword evidence="2" id="KW-0119">Carbohydrate metabolism</keyword>
<sequence length="478" mass="48600">MATDALLGIDLGTSGVKALVVATDGTVLAEADAAHPVSAPAHGWAETDPKEWWTACVGAVHAALARAGHPRIVAIGLDGQMHGLVLASADGTPVRPALLWADQRATGELVRWRGLSAAEQTRLANPLTPGMLGPLLSWTARHEPAALAAARWALLPKDWLRLHLTNNAATDPSDASATLLWDMPANTWSSAAIDAAGVPGRLLPPVRSSAKSSGELAPEAAAELGLNAGTPVAVGAGDTPAALHATGLRAQQAQLTVGSGAQLVLLTDTPAAVEGVNVYRTAAATGWYRMAAVQNAGIALEWVRGLLGADWTELYDAAAVGEPGAGKTLFVPHLTGERTPVLDPLATGVLSGLRLGTDRAAVLRAALEGVALSVRHAATALPGGLPASVRLAGGGARHPAFRRLLADVLGVELVPITLRSASGLGAALLAADAVGLSVPAPALGLDLPVRPGPDRAAYDDVFAAYTAAVDYGAHARAR</sequence>
<evidence type="ECO:0000259" key="6">
    <source>
        <dbReference type="Pfam" id="PF02782"/>
    </source>
</evidence>
<dbReference type="CDD" id="cd07808">
    <property type="entry name" value="ASKHA_NBD_FGGY_EcXK-like"/>
    <property type="match status" value="1"/>
</dbReference>
<dbReference type="GO" id="GO:0016301">
    <property type="term" value="F:kinase activity"/>
    <property type="evidence" value="ECO:0007669"/>
    <property type="project" value="UniProtKB-KW"/>
</dbReference>
<protein>
    <submittedName>
        <fullName evidence="7">Sugar kinase</fullName>
    </submittedName>
</protein>
<evidence type="ECO:0000313" key="7">
    <source>
        <dbReference type="EMBL" id="GLU48522.1"/>
    </source>
</evidence>
<dbReference type="InterPro" id="IPR043129">
    <property type="entry name" value="ATPase_NBD"/>
</dbReference>
<dbReference type="PANTHER" id="PTHR43095">
    <property type="entry name" value="SUGAR KINASE"/>
    <property type="match status" value="1"/>
</dbReference>
<dbReference type="Pfam" id="PF00370">
    <property type="entry name" value="FGGY_N"/>
    <property type="match status" value="1"/>
</dbReference>
<feature type="domain" description="Carbohydrate kinase FGGY C-terminal" evidence="6">
    <location>
        <begin position="256"/>
        <end position="431"/>
    </location>
</feature>
<dbReference type="InterPro" id="IPR000577">
    <property type="entry name" value="Carb_kinase_FGGY"/>
</dbReference>
<dbReference type="GO" id="GO:0042732">
    <property type="term" value="P:D-xylose metabolic process"/>
    <property type="evidence" value="ECO:0007669"/>
    <property type="project" value="UniProtKB-KW"/>
</dbReference>